<comment type="subcellular location">
    <subcellularLocation>
        <location evidence="1">Cell outer membrane</location>
    </subcellularLocation>
</comment>
<dbReference type="RefSeq" id="WP_129253890.1">
    <property type="nucleotide sequence ID" value="NZ_SAXA01000005.1"/>
</dbReference>
<accession>A0A4Q1JM33</accession>
<evidence type="ECO:0000259" key="7">
    <source>
        <dbReference type="Pfam" id="PF07980"/>
    </source>
</evidence>
<evidence type="ECO:0000256" key="1">
    <source>
        <dbReference type="ARBA" id="ARBA00004442"/>
    </source>
</evidence>
<reference evidence="9 10" key="1">
    <citation type="submission" date="2019-01" db="EMBL/GenBank/DDBJ databases">
        <title>Ancylomarina salipaludis sp. nov., isolated from a salt marsh.</title>
        <authorList>
            <person name="Yoon J.-H."/>
        </authorList>
    </citation>
    <scope>NUCLEOTIDE SEQUENCE [LARGE SCALE GENOMIC DNA]</scope>
    <source>
        <strain evidence="9 10">SHSM-M15</strain>
    </source>
</reference>
<dbReference type="PROSITE" id="PS51257">
    <property type="entry name" value="PROKAR_LIPOPROTEIN"/>
    <property type="match status" value="1"/>
</dbReference>
<dbReference type="EMBL" id="SAXA01000005">
    <property type="protein sequence ID" value="RXQ95551.1"/>
    <property type="molecule type" value="Genomic_DNA"/>
</dbReference>
<dbReference type="AlphaFoldDB" id="A0A4Q1JM33"/>
<keyword evidence="10" id="KW-1185">Reference proteome</keyword>
<dbReference type="OrthoDB" id="617686at2"/>
<evidence type="ECO:0000313" key="10">
    <source>
        <dbReference type="Proteomes" id="UP000289703"/>
    </source>
</evidence>
<evidence type="ECO:0000256" key="4">
    <source>
        <dbReference type="ARBA" id="ARBA00023136"/>
    </source>
</evidence>
<evidence type="ECO:0000313" key="9">
    <source>
        <dbReference type="EMBL" id="RXQ95551.1"/>
    </source>
</evidence>
<dbReference type="InterPro" id="IPR011990">
    <property type="entry name" value="TPR-like_helical_dom_sf"/>
</dbReference>
<evidence type="ECO:0000259" key="8">
    <source>
        <dbReference type="Pfam" id="PF14322"/>
    </source>
</evidence>
<name>A0A4Q1JM33_9BACT</name>
<dbReference type="InterPro" id="IPR012944">
    <property type="entry name" value="SusD_RagB_dom"/>
</dbReference>
<keyword evidence="3 6" id="KW-0732">Signal</keyword>
<comment type="similarity">
    <text evidence="2">Belongs to the SusD family.</text>
</comment>
<sequence length="482" mass="53983">MKNRIINIYGLVLLAIVGSLTACDKQLDLAPEDTTVESEVFQTAASAESALMDVYNKTYEANKQTAYTIGDVTTRLIEVTSTYSMALVSGNLLTDDYTAEEIWSKTYSAINVANVIIKSVPELGTYNEDLEKQHVAEAKFLRAYNYLVMLRLYGDGALKGKMDGLCLPLQLAPYAGTEFVSNNALKRSTNDEVYTQIIKDLSEALPDLRVEYDDDLETRARATKGSVHALLSRVYLYMGNFQKAAEESAFFVNNSTYRLAPDLRSVFPISSGVDVDLDEEFIYAIPLTFNGGDHQFGTHYYPYYSKSVGYVSDDYIGKFSGTDQRITDLIWEGNPLSIYNSGKLTTSKFNNKDGRDNIPMIRLSEMYLTRAEALARTDGKVQEALDLLNAIASRADAAFVDYNLSDFATTEDLIDRIMLEREKELAFEGLHRYDIIRTGRKLQFKNGDGVYEDVPAGRYVLPIPKREIDITKGSLVQNPGYL</sequence>
<keyword evidence="4" id="KW-0472">Membrane</keyword>
<dbReference type="Pfam" id="PF07980">
    <property type="entry name" value="SusD_RagB"/>
    <property type="match status" value="1"/>
</dbReference>
<gene>
    <name evidence="9" type="ORF">EO244_06715</name>
</gene>
<feature type="signal peptide" evidence="6">
    <location>
        <begin position="1"/>
        <end position="22"/>
    </location>
</feature>
<dbReference type="Gene3D" id="1.25.40.390">
    <property type="match status" value="1"/>
</dbReference>
<keyword evidence="5" id="KW-0998">Cell outer membrane</keyword>
<dbReference type="GO" id="GO:0009279">
    <property type="term" value="C:cell outer membrane"/>
    <property type="evidence" value="ECO:0007669"/>
    <property type="project" value="UniProtKB-SubCell"/>
</dbReference>
<dbReference type="CDD" id="cd08977">
    <property type="entry name" value="SusD"/>
    <property type="match status" value="1"/>
</dbReference>
<dbReference type="SUPFAM" id="SSF48452">
    <property type="entry name" value="TPR-like"/>
    <property type="match status" value="1"/>
</dbReference>
<organism evidence="9 10">
    <name type="scientific">Ancylomarina salipaludis</name>
    <dbReference type="NCBI Taxonomy" id="2501299"/>
    <lineage>
        <taxon>Bacteria</taxon>
        <taxon>Pseudomonadati</taxon>
        <taxon>Bacteroidota</taxon>
        <taxon>Bacteroidia</taxon>
        <taxon>Marinilabiliales</taxon>
        <taxon>Marinifilaceae</taxon>
        <taxon>Ancylomarina</taxon>
    </lineage>
</organism>
<feature type="domain" description="RagB/SusD" evidence="7">
    <location>
        <begin position="316"/>
        <end position="481"/>
    </location>
</feature>
<dbReference type="InterPro" id="IPR033985">
    <property type="entry name" value="SusD-like_N"/>
</dbReference>
<feature type="chain" id="PRO_5020567698" evidence="6">
    <location>
        <begin position="23"/>
        <end position="482"/>
    </location>
</feature>
<dbReference type="Pfam" id="PF14322">
    <property type="entry name" value="SusD-like_3"/>
    <property type="match status" value="1"/>
</dbReference>
<protein>
    <submittedName>
        <fullName evidence="9">RagB/SusD family nutrient uptake outer membrane protein</fullName>
    </submittedName>
</protein>
<evidence type="ECO:0000256" key="5">
    <source>
        <dbReference type="ARBA" id="ARBA00023237"/>
    </source>
</evidence>
<proteinExistence type="inferred from homology"/>
<comment type="caution">
    <text evidence="9">The sequence shown here is derived from an EMBL/GenBank/DDBJ whole genome shotgun (WGS) entry which is preliminary data.</text>
</comment>
<evidence type="ECO:0000256" key="2">
    <source>
        <dbReference type="ARBA" id="ARBA00006275"/>
    </source>
</evidence>
<evidence type="ECO:0000256" key="6">
    <source>
        <dbReference type="SAM" id="SignalP"/>
    </source>
</evidence>
<evidence type="ECO:0000256" key="3">
    <source>
        <dbReference type="ARBA" id="ARBA00022729"/>
    </source>
</evidence>
<dbReference type="Proteomes" id="UP000289703">
    <property type="component" value="Unassembled WGS sequence"/>
</dbReference>
<feature type="domain" description="SusD-like N-terminal" evidence="8">
    <location>
        <begin position="42"/>
        <end position="236"/>
    </location>
</feature>